<evidence type="ECO:0000259" key="1">
    <source>
        <dbReference type="Pfam" id="PF13472"/>
    </source>
</evidence>
<feature type="non-terminal residue" evidence="2">
    <location>
        <position position="191"/>
    </location>
</feature>
<organism evidence="2 3">
    <name type="scientific">Candidatus Zambryskibacteria bacterium CG11_big_fil_rev_8_21_14_0_20_40_24</name>
    <dbReference type="NCBI Taxonomy" id="1975116"/>
    <lineage>
        <taxon>Bacteria</taxon>
        <taxon>Candidatus Zambryskiibacteriota</taxon>
    </lineage>
</organism>
<dbReference type="EMBL" id="PCVC01000034">
    <property type="protein sequence ID" value="PIQ67007.1"/>
    <property type="molecule type" value="Genomic_DNA"/>
</dbReference>
<dbReference type="InterPro" id="IPR051532">
    <property type="entry name" value="Ester_Hydrolysis_Enzymes"/>
</dbReference>
<dbReference type="AlphaFoldDB" id="A0A2H0K6X9"/>
<evidence type="ECO:0000313" key="2">
    <source>
        <dbReference type="EMBL" id="PIQ67007.1"/>
    </source>
</evidence>
<dbReference type="PANTHER" id="PTHR30383:SF5">
    <property type="entry name" value="SGNH HYDROLASE-TYPE ESTERASE DOMAIN-CONTAINING PROTEIN"/>
    <property type="match status" value="1"/>
</dbReference>
<reference evidence="2 3" key="1">
    <citation type="submission" date="2017-09" db="EMBL/GenBank/DDBJ databases">
        <title>Depth-based differentiation of microbial function through sediment-hosted aquifers and enrichment of novel symbionts in the deep terrestrial subsurface.</title>
        <authorList>
            <person name="Probst A.J."/>
            <person name="Ladd B."/>
            <person name="Jarett J.K."/>
            <person name="Geller-Mcgrath D.E."/>
            <person name="Sieber C.M."/>
            <person name="Emerson J.B."/>
            <person name="Anantharaman K."/>
            <person name="Thomas B.C."/>
            <person name="Malmstrom R."/>
            <person name="Stieglmeier M."/>
            <person name="Klingl A."/>
            <person name="Woyke T."/>
            <person name="Ryan C.M."/>
            <person name="Banfield J.F."/>
        </authorList>
    </citation>
    <scope>NUCLEOTIDE SEQUENCE [LARGE SCALE GENOMIC DNA]</scope>
    <source>
        <strain evidence="2">CG11_big_fil_rev_8_21_14_0_20_40_24</strain>
    </source>
</reference>
<sequence>MKKSLPFILAILVLIFASYTALSHNSPRRIKNYPSFGTKIIAFGDSLVEGVGATEGNDLFSLLSRQLGEPIYNYGRAGDTTILALERLPDVLEEVPSPRVVVILLGGNDFLQGIPKEIVFSNLEKIIQSFQDHGAVVMLLGIRGGVFKDNFEKDFKNLRDTYHIAYVSNILEGLITDRSAMFDSIHPNDIG</sequence>
<dbReference type="SUPFAM" id="SSF52266">
    <property type="entry name" value="SGNH hydrolase"/>
    <property type="match status" value="1"/>
</dbReference>
<dbReference type="InterPro" id="IPR013830">
    <property type="entry name" value="SGNH_hydro"/>
</dbReference>
<comment type="caution">
    <text evidence="2">The sequence shown here is derived from an EMBL/GenBank/DDBJ whole genome shotgun (WGS) entry which is preliminary data.</text>
</comment>
<dbReference type="InterPro" id="IPR036514">
    <property type="entry name" value="SGNH_hydro_sf"/>
</dbReference>
<name>A0A2H0K6X9_9BACT</name>
<accession>A0A2H0K6X9</accession>
<dbReference type="Gene3D" id="3.40.50.1110">
    <property type="entry name" value="SGNH hydrolase"/>
    <property type="match status" value="1"/>
</dbReference>
<feature type="domain" description="SGNH hydrolase-type esterase" evidence="1">
    <location>
        <begin position="42"/>
        <end position="191"/>
    </location>
</feature>
<dbReference type="Pfam" id="PF13472">
    <property type="entry name" value="Lipase_GDSL_2"/>
    <property type="match status" value="1"/>
</dbReference>
<proteinExistence type="predicted"/>
<gene>
    <name evidence="2" type="ORF">COV95_01070</name>
</gene>
<protein>
    <submittedName>
        <fullName evidence="2">Arylesterase</fullName>
    </submittedName>
</protein>
<dbReference type="Proteomes" id="UP000229834">
    <property type="component" value="Unassembled WGS sequence"/>
</dbReference>
<dbReference type="PANTHER" id="PTHR30383">
    <property type="entry name" value="THIOESTERASE 1/PROTEASE 1/LYSOPHOSPHOLIPASE L1"/>
    <property type="match status" value="1"/>
</dbReference>
<evidence type="ECO:0000313" key="3">
    <source>
        <dbReference type="Proteomes" id="UP000229834"/>
    </source>
</evidence>
<dbReference type="GO" id="GO:0004622">
    <property type="term" value="F:phosphatidylcholine lysophospholipase activity"/>
    <property type="evidence" value="ECO:0007669"/>
    <property type="project" value="TreeGrafter"/>
</dbReference>